<evidence type="ECO:0000313" key="2">
    <source>
        <dbReference type="Proteomes" id="UP000639274"/>
    </source>
</evidence>
<organism evidence="1 2">
    <name type="scientific">Agrilutibacter solisilvae</name>
    <dbReference type="NCBI Taxonomy" id="2763317"/>
    <lineage>
        <taxon>Bacteria</taxon>
        <taxon>Pseudomonadati</taxon>
        <taxon>Pseudomonadota</taxon>
        <taxon>Gammaproteobacteria</taxon>
        <taxon>Lysobacterales</taxon>
        <taxon>Lysobacteraceae</taxon>
        <taxon>Agrilutibacter</taxon>
    </lineage>
</organism>
<dbReference type="AlphaFoldDB" id="A0A974XZ49"/>
<dbReference type="RefSeq" id="WP_200612793.1">
    <property type="nucleotide sequence ID" value="NZ_CP071518.1"/>
</dbReference>
<keyword evidence="2" id="KW-1185">Reference proteome</keyword>
<gene>
    <name evidence="1" type="ORF">I8J32_012795</name>
</gene>
<dbReference type="KEGG" id="lsf:I8J32_012795"/>
<protein>
    <submittedName>
        <fullName evidence="1">Uncharacterized protein</fullName>
    </submittedName>
</protein>
<sequence>MEAALNVARNTVPNLPADKIRHAIDSGEWTQAAELLAMHQHELAYALRKVDWATCDRGPWLELLLAQRALLGELQSARGQISTALERLNADHRGARAWLRELA</sequence>
<evidence type="ECO:0000313" key="1">
    <source>
        <dbReference type="EMBL" id="QSX77615.1"/>
    </source>
</evidence>
<dbReference type="Proteomes" id="UP000639274">
    <property type="component" value="Chromosome"/>
</dbReference>
<proteinExistence type="predicted"/>
<name>A0A974XZ49_9GAMM</name>
<reference evidence="1 2" key="1">
    <citation type="submission" date="2021-03" db="EMBL/GenBank/DDBJ databases">
        <title>Lysobacter sp. nov. isolated from soil of gangwondo yeongwol, south Korea.</title>
        <authorList>
            <person name="Kim K.R."/>
            <person name="Kim K.H."/>
            <person name="Jeon C.O."/>
        </authorList>
    </citation>
    <scope>NUCLEOTIDE SEQUENCE [LARGE SCALE GENOMIC DNA]</scope>
    <source>
        <strain evidence="1 2">R19</strain>
    </source>
</reference>
<accession>A0A974XZ49</accession>
<dbReference type="EMBL" id="CP071518">
    <property type="protein sequence ID" value="QSX77615.1"/>
    <property type="molecule type" value="Genomic_DNA"/>
</dbReference>